<reference evidence="3" key="1">
    <citation type="journal article" date="2019" name="Int. J. Syst. Evol. Microbiol.">
        <title>The Global Catalogue of Microorganisms (GCM) 10K type strain sequencing project: providing services to taxonomists for standard genome sequencing and annotation.</title>
        <authorList>
            <consortium name="The Broad Institute Genomics Platform"/>
            <consortium name="The Broad Institute Genome Sequencing Center for Infectious Disease"/>
            <person name="Wu L."/>
            <person name="Ma J."/>
        </authorList>
    </citation>
    <scope>NUCLEOTIDE SEQUENCE [LARGE SCALE GENOMIC DNA]</scope>
    <source>
        <strain evidence="3">CGMCC 4.7317</strain>
    </source>
</reference>
<dbReference type="InterPro" id="IPR051783">
    <property type="entry name" value="NAD(P)-dependent_oxidoreduct"/>
</dbReference>
<dbReference type="SUPFAM" id="SSF51735">
    <property type="entry name" value="NAD(P)-binding Rossmann-fold domains"/>
    <property type="match status" value="1"/>
</dbReference>
<dbReference type="EMBL" id="JBHSTI010000008">
    <property type="protein sequence ID" value="MFC6237908.1"/>
    <property type="molecule type" value="Genomic_DNA"/>
</dbReference>
<sequence length="340" mass="36128">MKVLVTGGTGFLGSHTVAALKAAGHDVRVLARSHDRVGPALRLHGLDDGAVEVALGGMGDAGPVREAVQGCDAVIHAAAVYSYDPRDAETMRRGNASGARTVLESALDAGVQRAVHVSSTVALARMTKDARITIRDDVGDLEGVYARSKQESDRVVRALQAAGAPVVRLHPPGILGPLDPHLNETNKSLRNLLRRTPPVFGRERFTYADVRDCAATLVALAEGRGDGEPAWFPPLNDVDPVAEAEAATGRQLRVLRVGSGFLYRATVPANAVIARLPRGVEAIQADGVLMFSLRSRFEDEGAYERLGVTRTPARTMFADTVRWLVVQGQITPKQAGSAAV</sequence>
<dbReference type="RefSeq" id="WP_386765632.1">
    <property type="nucleotide sequence ID" value="NZ_JBHSTI010000008.1"/>
</dbReference>
<dbReference type="PANTHER" id="PTHR48079">
    <property type="entry name" value="PROTEIN YEEZ"/>
    <property type="match status" value="1"/>
</dbReference>
<evidence type="ECO:0000313" key="2">
    <source>
        <dbReference type="EMBL" id="MFC6237908.1"/>
    </source>
</evidence>
<dbReference type="InterPro" id="IPR036291">
    <property type="entry name" value="NAD(P)-bd_dom_sf"/>
</dbReference>
<name>A0ABW1T1E1_9ACTN</name>
<protein>
    <submittedName>
        <fullName evidence="2">NAD-dependent epimerase/dehydratase family protein</fullName>
    </submittedName>
</protein>
<dbReference type="InterPro" id="IPR001509">
    <property type="entry name" value="Epimerase_deHydtase"/>
</dbReference>
<accession>A0ABW1T1E1</accession>
<feature type="domain" description="NAD-dependent epimerase/dehydratase" evidence="1">
    <location>
        <begin position="3"/>
        <end position="223"/>
    </location>
</feature>
<evidence type="ECO:0000313" key="3">
    <source>
        <dbReference type="Proteomes" id="UP001596138"/>
    </source>
</evidence>
<evidence type="ECO:0000259" key="1">
    <source>
        <dbReference type="Pfam" id="PF01370"/>
    </source>
</evidence>
<dbReference type="Gene3D" id="3.40.50.720">
    <property type="entry name" value="NAD(P)-binding Rossmann-like Domain"/>
    <property type="match status" value="1"/>
</dbReference>
<organism evidence="2 3">
    <name type="scientific">Longivirga aurantiaca</name>
    <dbReference type="NCBI Taxonomy" id="1837743"/>
    <lineage>
        <taxon>Bacteria</taxon>
        <taxon>Bacillati</taxon>
        <taxon>Actinomycetota</taxon>
        <taxon>Actinomycetes</taxon>
        <taxon>Sporichthyales</taxon>
        <taxon>Sporichthyaceae</taxon>
        <taxon>Longivirga</taxon>
    </lineage>
</organism>
<dbReference type="Proteomes" id="UP001596138">
    <property type="component" value="Unassembled WGS sequence"/>
</dbReference>
<keyword evidence="3" id="KW-1185">Reference proteome</keyword>
<gene>
    <name evidence="2" type="ORF">ACFQGU_08465</name>
</gene>
<comment type="caution">
    <text evidence="2">The sequence shown here is derived from an EMBL/GenBank/DDBJ whole genome shotgun (WGS) entry which is preliminary data.</text>
</comment>
<dbReference type="Pfam" id="PF01370">
    <property type="entry name" value="Epimerase"/>
    <property type="match status" value="1"/>
</dbReference>
<proteinExistence type="predicted"/>
<dbReference type="PANTHER" id="PTHR48079:SF6">
    <property type="entry name" value="NAD(P)-BINDING DOMAIN-CONTAINING PROTEIN-RELATED"/>
    <property type="match status" value="1"/>
</dbReference>